<evidence type="ECO:0000256" key="1">
    <source>
        <dbReference type="SAM" id="Coils"/>
    </source>
</evidence>
<sequence>MDSITKPVLYVHSSVKCDICRGHPARHYCGHDACKEYMYICDNCISAHNAYKAQHRDFLQSVVVSEVKSKCYKPGHSERLAGHLCVPCQKPLCDDCCDDHHERGHPFTEIQSAVAAIKIEISKSLDQLKDQVKHSQEMCANALDLETRVNDKFDALSKEVETNIENVLQLVENHRSNVLCELKDERQQLLKDLRPSITPSQDQTAASSEVIFVAQEFINCGDATEILSKRDMILQSTKEEVERAGISDELCLNPVRSRMSRMSLVPEVRAYDVGQVRCLWKLVCSVPLSEVGKAGSFLAPLPKGGFVLGASHNVSQSHTSAADLVFAQEQVEMSRYDTKLSIYADNGKLINTKNIEMLLGNGSLRGITVLPCGEIAVLGKHIQIYGLDLEFLRDFKPVAGHDWYSIAVGPSGTLLAGDCLNGCIDFLSAEGLIDHSISCSGVKPRQLHALPTGNFVISQPGIEDSGPIIKILNPDGSEAVSLSNNSWQYVYCSADNCGSLYVADLKIVPSKEDIGNTDAPGAIKARLTFDKFTQHGKREEILKDEIIENCLYISIAAQKHGNHVALSSKDKLWIFK</sequence>
<organism evidence="2 3">
    <name type="scientific">Strongylocentrotus purpuratus</name>
    <name type="common">Purple sea urchin</name>
    <dbReference type="NCBI Taxonomy" id="7668"/>
    <lineage>
        <taxon>Eukaryota</taxon>
        <taxon>Metazoa</taxon>
        <taxon>Echinodermata</taxon>
        <taxon>Eleutherozoa</taxon>
        <taxon>Echinozoa</taxon>
        <taxon>Echinoidea</taxon>
        <taxon>Euechinoidea</taxon>
        <taxon>Echinacea</taxon>
        <taxon>Camarodonta</taxon>
        <taxon>Echinidea</taxon>
        <taxon>Strongylocentrotidae</taxon>
        <taxon>Strongylocentrotus</taxon>
    </lineage>
</organism>
<evidence type="ECO:0000313" key="2">
    <source>
        <dbReference type="EnsemblMetazoa" id="XP_011671553"/>
    </source>
</evidence>
<dbReference type="InterPro" id="IPR047153">
    <property type="entry name" value="TRIM45/56/19-like"/>
</dbReference>
<dbReference type="SUPFAM" id="SSF57845">
    <property type="entry name" value="B-box zinc-binding domain"/>
    <property type="match status" value="1"/>
</dbReference>
<proteinExistence type="predicted"/>
<dbReference type="CDD" id="cd19757">
    <property type="entry name" value="Bbox1"/>
    <property type="match status" value="1"/>
</dbReference>
<keyword evidence="3" id="KW-1185">Reference proteome</keyword>
<dbReference type="KEGG" id="spu:105441785"/>
<dbReference type="InParanoid" id="A0A7M7HLY7"/>
<dbReference type="GO" id="GO:0061630">
    <property type="term" value="F:ubiquitin protein ligase activity"/>
    <property type="evidence" value="ECO:0000318"/>
    <property type="project" value="GO_Central"/>
</dbReference>
<reference evidence="2" key="2">
    <citation type="submission" date="2021-01" db="UniProtKB">
        <authorList>
            <consortium name="EnsemblMetazoa"/>
        </authorList>
    </citation>
    <scope>IDENTIFICATION</scope>
</reference>
<feature type="coiled-coil region" evidence="1">
    <location>
        <begin position="125"/>
        <end position="177"/>
    </location>
</feature>
<evidence type="ECO:0008006" key="4">
    <source>
        <dbReference type="Google" id="ProtNLM"/>
    </source>
</evidence>
<reference evidence="3" key="1">
    <citation type="submission" date="2015-02" db="EMBL/GenBank/DDBJ databases">
        <title>Genome sequencing for Strongylocentrotus purpuratus.</title>
        <authorList>
            <person name="Murali S."/>
            <person name="Liu Y."/>
            <person name="Vee V."/>
            <person name="English A."/>
            <person name="Wang M."/>
            <person name="Skinner E."/>
            <person name="Han Y."/>
            <person name="Muzny D.M."/>
            <person name="Worley K.C."/>
            <person name="Gibbs R.A."/>
        </authorList>
    </citation>
    <scope>NUCLEOTIDE SEQUENCE</scope>
</reference>
<dbReference type="PANTHER" id="PTHR25462">
    <property type="entry name" value="BONUS, ISOFORM C-RELATED"/>
    <property type="match status" value="1"/>
</dbReference>
<dbReference type="RefSeq" id="XP_011671553.2">
    <property type="nucleotide sequence ID" value="XM_011673251.2"/>
</dbReference>
<dbReference type="AlphaFoldDB" id="A0A7M7HLY7"/>
<dbReference type="PANTHER" id="PTHR25462:SF229">
    <property type="entry name" value="TRANSCRIPTION INTERMEDIARY FACTOR 1-BETA"/>
    <property type="match status" value="1"/>
</dbReference>
<dbReference type="Gene3D" id="2.120.10.30">
    <property type="entry name" value="TolB, C-terminal domain"/>
    <property type="match status" value="1"/>
</dbReference>
<dbReference type="Proteomes" id="UP000007110">
    <property type="component" value="Unassembled WGS sequence"/>
</dbReference>
<dbReference type="OMA" id="NCRIDIL"/>
<keyword evidence="1" id="KW-0175">Coiled coil</keyword>
<dbReference type="SUPFAM" id="SSF101898">
    <property type="entry name" value="NHL repeat"/>
    <property type="match status" value="1"/>
</dbReference>
<dbReference type="GeneID" id="105441785"/>
<name>A0A7M7HLY7_STRPU</name>
<dbReference type="InterPro" id="IPR011042">
    <property type="entry name" value="6-blade_b-propeller_TolB-like"/>
</dbReference>
<protein>
    <recommendedName>
        <fullName evidence="4">B box-type domain-containing protein</fullName>
    </recommendedName>
</protein>
<dbReference type="EnsemblMetazoa" id="XM_011673251">
    <property type="protein sequence ID" value="XP_011671553"/>
    <property type="gene ID" value="LOC105441785"/>
</dbReference>
<dbReference type="OrthoDB" id="10159708at2759"/>
<evidence type="ECO:0000313" key="3">
    <source>
        <dbReference type="Proteomes" id="UP000007110"/>
    </source>
</evidence>
<accession>A0A7M7HLY7</accession>
<dbReference type="Gene3D" id="3.30.160.60">
    <property type="entry name" value="Classic Zinc Finger"/>
    <property type="match status" value="1"/>
</dbReference>